<feature type="region of interest" description="Disordered" evidence="1">
    <location>
        <begin position="266"/>
        <end position="451"/>
    </location>
</feature>
<evidence type="ECO:0000256" key="1">
    <source>
        <dbReference type="SAM" id="MobiDB-lite"/>
    </source>
</evidence>
<dbReference type="Proteomes" id="UP001251217">
    <property type="component" value="Unassembled WGS sequence"/>
</dbReference>
<accession>A0ABU1XBK8</accession>
<feature type="compositionally biased region" description="Low complexity" evidence="1">
    <location>
        <begin position="414"/>
        <end position="425"/>
    </location>
</feature>
<feature type="compositionally biased region" description="Basic and acidic residues" evidence="1">
    <location>
        <begin position="434"/>
        <end position="451"/>
    </location>
</feature>
<name>A0ABU1XBK8_9NOCA</name>
<feature type="compositionally biased region" description="Low complexity" evidence="1">
    <location>
        <begin position="318"/>
        <end position="342"/>
    </location>
</feature>
<dbReference type="RefSeq" id="WP_310399459.1">
    <property type="nucleotide sequence ID" value="NZ_JAVDWW010000002.1"/>
</dbReference>
<feature type="region of interest" description="Disordered" evidence="1">
    <location>
        <begin position="188"/>
        <end position="209"/>
    </location>
</feature>
<protein>
    <recommendedName>
        <fullName evidence="4">PPE family protein</fullName>
    </recommendedName>
</protein>
<feature type="compositionally biased region" description="Gly residues" evidence="1">
    <location>
        <begin position="346"/>
        <end position="388"/>
    </location>
</feature>
<proteinExistence type="predicted"/>
<feature type="compositionally biased region" description="Pro residues" evidence="1">
    <location>
        <begin position="267"/>
        <end position="278"/>
    </location>
</feature>
<feature type="compositionally biased region" description="Basic and acidic residues" evidence="1">
    <location>
        <begin position="489"/>
        <end position="498"/>
    </location>
</feature>
<gene>
    <name evidence="2" type="ORF">J2W56_001647</name>
</gene>
<evidence type="ECO:0000313" key="3">
    <source>
        <dbReference type="Proteomes" id="UP001251217"/>
    </source>
</evidence>
<feature type="compositionally biased region" description="Polar residues" evidence="1">
    <location>
        <begin position="298"/>
        <end position="317"/>
    </location>
</feature>
<sequence>MTPPPEPSSYLDQGSGEFLRRLDAMSNSFYAGMVSGSNTQAWDADQLALQQQINVLADQLRVDVDPQSIAGGDNFENLTLEQIRDLTFQIKPDVVHAVSEAWSNIGSGLADGADTARKKVVQDAIANGWEGAAGQKAAQTFGRVLDSVADIGRSASMVAMKIAFAQRGSDETFRMLAPLLQAMVPSGTGPILPPGSPTLGPAAAPTGPQLPILAEQQDKDSQKEEARQAALQVLRNVYSPGIRGGDQAVPVLPTVYPAAAPGGPVGPAGPGPVSPVPGPSNSGGGDQNPRPGEVNPGSDPNTGTDGNQSQGTQPSSATPSNGQNPSSTTSSSVPNAASTTAAGFDPSGGLGGGTSGSGLGGGLHGSGSGGGSHGSGLGGLSGSGGGTARPGLGSSIPGGPVALPAVASLGGLRAPGQPGAAGTPGMSPGAGGKGKSEEDKDRRSAEYLRGQHLEEWIEDGRRVLPAYGAIGDESSQQQPPAARSANPPDRGRAPGEYR</sequence>
<evidence type="ECO:0008006" key="4">
    <source>
        <dbReference type="Google" id="ProtNLM"/>
    </source>
</evidence>
<keyword evidence="3" id="KW-1185">Reference proteome</keyword>
<dbReference type="EMBL" id="JAVDWW010000002">
    <property type="protein sequence ID" value="MDR7167928.1"/>
    <property type="molecule type" value="Genomic_DNA"/>
</dbReference>
<feature type="compositionally biased region" description="Low complexity" evidence="1">
    <location>
        <begin position="197"/>
        <end position="209"/>
    </location>
</feature>
<reference evidence="2 3" key="1">
    <citation type="submission" date="2023-07" db="EMBL/GenBank/DDBJ databases">
        <title>Sorghum-associated microbial communities from plants grown in Nebraska, USA.</title>
        <authorList>
            <person name="Schachtman D."/>
        </authorList>
    </citation>
    <scope>NUCLEOTIDE SEQUENCE [LARGE SCALE GENOMIC DNA]</scope>
    <source>
        <strain evidence="2 3">4272</strain>
    </source>
</reference>
<comment type="caution">
    <text evidence="2">The sequence shown here is derived from an EMBL/GenBank/DDBJ whole genome shotgun (WGS) entry which is preliminary data.</text>
</comment>
<organism evidence="2 3">
    <name type="scientific">Nocardia kruczakiae</name>
    <dbReference type="NCBI Taxonomy" id="261477"/>
    <lineage>
        <taxon>Bacteria</taxon>
        <taxon>Bacillati</taxon>
        <taxon>Actinomycetota</taxon>
        <taxon>Actinomycetes</taxon>
        <taxon>Mycobacteriales</taxon>
        <taxon>Nocardiaceae</taxon>
        <taxon>Nocardia</taxon>
    </lineage>
</organism>
<evidence type="ECO:0000313" key="2">
    <source>
        <dbReference type="EMBL" id="MDR7167928.1"/>
    </source>
</evidence>
<feature type="region of interest" description="Disordered" evidence="1">
    <location>
        <begin position="467"/>
        <end position="498"/>
    </location>
</feature>